<dbReference type="Proteomes" id="UP001151760">
    <property type="component" value="Unassembled WGS sequence"/>
</dbReference>
<dbReference type="SUPFAM" id="SSF56112">
    <property type="entry name" value="Protein kinase-like (PK-like)"/>
    <property type="match status" value="1"/>
</dbReference>
<keyword evidence="4" id="KW-0418">Kinase</keyword>
<dbReference type="Gene3D" id="1.10.510.10">
    <property type="entry name" value="Transferase(Phosphotransferase) domain 1"/>
    <property type="match status" value="1"/>
</dbReference>
<evidence type="ECO:0000259" key="6">
    <source>
        <dbReference type="Pfam" id="PF07714"/>
    </source>
</evidence>
<accession>A0ABQ5I1P6</accession>
<sequence length="297" mass="32485">MAPLNLWTDSNTIFAFVLCVIDPWVNYGLVGEVNGADNVNLETPLESHKGDDVNSNGNVKPTASARQATRGVLVGPKVIFKYIKQIYTRDFNRNGASTSGKKKQAQVSRQEELLVPTGNVDSESEVEVVFDETANLMASTSFKGGSDIDYGYMAPEFAIHGQFSVKSDVFSFGVLLLEIVAGQRNQRFQNGDIIQDLLGFCKHTRTSLLLSSLRHVNAEKIGHDKVTDRPTMASVVLMLNSLSFTLPLPLEPGFSMHSNSNPGTLLLLVFSSSSGSIGLERPEVSRMNLRHTTFSVN</sequence>
<gene>
    <name evidence="7" type="ORF">Tco_1082486</name>
</gene>
<dbReference type="InterPro" id="IPR011009">
    <property type="entry name" value="Kinase-like_dom_sf"/>
</dbReference>
<dbReference type="EMBL" id="BQNB010020221">
    <property type="protein sequence ID" value="GJT93641.1"/>
    <property type="molecule type" value="Genomic_DNA"/>
</dbReference>
<keyword evidence="8" id="KW-1185">Reference proteome</keyword>
<keyword evidence="2" id="KW-0808">Transferase</keyword>
<dbReference type="Pfam" id="PF07714">
    <property type="entry name" value="PK_Tyr_Ser-Thr"/>
    <property type="match status" value="1"/>
</dbReference>
<dbReference type="InterPro" id="IPR001245">
    <property type="entry name" value="Ser-Thr/Tyr_kinase_cat_dom"/>
</dbReference>
<feature type="domain" description="Serine-threonine/tyrosine-protein kinase catalytic" evidence="6">
    <location>
        <begin position="143"/>
        <end position="236"/>
    </location>
</feature>
<evidence type="ECO:0000256" key="5">
    <source>
        <dbReference type="ARBA" id="ARBA00022840"/>
    </source>
</evidence>
<evidence type="ECO:0000256" key="4">
    <source>
        <dbReference type="ARBA" id="ARBA00022777"/>
    </source>
</evidence>
<reference evidence="7" key="2">
    <citation type="submission" date="2022-01" db="EMBL/GenBank/DDBJ databases">
        <authorList>
            <person name="Yamashiro T."/>
            <person name="Shiraishi A."/>
            <person name="Satake H."/>
            <person name="Nakayama K."/>
        </authorList>
    </citation>
    <scope>NUCLEOTIDE SEQUENCE</scope>
</reference>
<organism evidence="7 8">
    <name type="scientific">Tanacetum coccineum</name>
    <dbReference type="NCBI Taxonomy" id="301880"/>
    <lineage>
        <taxon>Eukaryota</taxon>
        <taxon>Viridiplantae</taxon>
        <taxon>Streptophyta</taxon>
        <taxon>Embryophyta</taxon>
        <taxon>Tracheophyta</taxon>
        <taxon>Spermatophyta</taxon>
        <taxon>Magnoliopsida</taxon>
        <taxon>eudicotyledons</taxon>
        <taxon>Gunneridae</taxon>
        <taxon>Pentapetalae</taxon>
        <taxon>asterids</taxon>
        <taxon>campanulids</taxon>
        <taxon>Asterales</taxon>
        <taxon>Asteraceae</taxon>
        <taxon>Asteroideae</taxon>
        <taxon>Anthemideae</taxon>
        <taxon>Anthemidinae</taxon>
        <taxon>Tanacetum</taxon>
    </lineage>
</organism>
<comment type="caution">
    <text evidence="7">The sequence shown here is derived from an EMBL/GenBank/DDBJ whole genome shotgun (WGS) entry which is preliminary data.</text>
</comment>
<keyword evidence="5" id="KW-0067">ATP-binding</keyword>
<protein>
    <submittedName>
        <fullName evidence="7">Receptor-like protein kinase</fullName>
    </submittedName>
</protein>
<name>A0ABQ5I1P6_9ASTR</name>
<evidence type="ECO:0000256" key="3">
    <source>
        <dbReference type="ARBA" id="ARBA00022741"/>
    </source>
</evidence>
<evidence type="ECO:0000313" key="7">
    <source>
        <dbReference type="EMBL" id="GJT93641.1"/>
    </source>
</evidence>
<keyword evidence="1" id="KW-0723">Serine/threonine-protein kinase</keyword>
<proteinExistence type="predicted"/>
<evidence type="ECO:0000256" key="1">
    <source>
        <dbReference type="ARBA" id="ARBA00022527"/>
    </source>
</evidence>
<evidence type="ECO:0000313" key="8">
    <source>
        <dbReference type="Proteomes" id="UP001151760"/>
    </source>
</evidence>
<keyword evidence="3" id="KW-0547">Nucleotide-binding</keyword>
<dbReference type="PANTHER" id="PTHR27002:SF1073">
    <property type="entry name" value="CYSTEINE-RICH RECEPTOR-LIKE PROTEIN KINASE 29"/>
    <property type="match status" value="1"/>
</dbReference>
<dbReference type="PANTHER" id="PTHR27002">
    <property type="entry name" value="RECEPTOR-LIKE SERINE/THREONINE-PROTEIN KINASE SD1-8"/>
    <property type="match status" value="1"/>
</dbReference>
<reference evidence="7" key="1">
    <citation type="journal article" date="2022" name="Int. J. Mol. Sci.">
        <title>Draft Genome of Tanacetum Coccineum: Genomic Comparison of Closely Related Tanacetum-Family Plants.</title>
        <authorList>
            <person name="Yamashiro T."/>
            <person name="Shiraishi A."/>
            <person name="Nakayama K."/>
            <person name="Satake H."/>
        </authorList>
    </citation>
    <scope>NUCLEOTIDE SEQUENCE</scope>
</reference>
<evidence type="ECO:0000256" key="2">
    <source>
        <dbReference type="ARBA" id="ARBA00022679"/>
    </source>
</evidence>